<evidence type="ECO:0000256" key="1">
    <source>
        <dbReference type="SAM" id="Phobius"/>
    </source>
</evidence>
<keyword evidence="1" id="KW-0812">Transmembrane</keyword>
<dbReference type="EMBL" id="JBHRWI010000079">
    <property type="protein sequence ID" value="MFC3517487.1"/>
    <property type="molecule type" value="Genomic_DNA"/>
</dbReference>
<sequence length="56" mass="5696">MGNTVGPWLGGTTISAGLGFSSVAWVSVALGALALAALTFALRLHRRDTTPQLVTA</sequence>
<reference evidence="3" key="1">
    <citation type="journal article" date="2019" name="Int. J. Syst. Evol. Microbiol.">
        <title>The Global Catalogue of Microorganisms (GCM) 10K type strain sequencing project: providing services to taxonomists for standard genome sequencing and annotation.</title>
        <authorList>
            <consortium name="The Broad Institute Genomics Platform"/>
            <consortium name="The Broad Institute Genome Sequencing Center for Infectious Disease"/>
            <person name="Wu L."/>
            <person name="Ma J."/>
        </authorList>
    </citation>
    <scope>NUCLEOTIDE SEQUENCE [LARGE SCALE GENOMIC DNA]</scope>
    <source>
        <strain evidence="3">CGMCC 4.7682</strain>
    </source>
</reference>
<protein>
    <recommendedName>
        <fullName evidence="4">MFS transporter</fullName>
    </recommendedName>
</protein>
<keyword evidence="3" id="KW-1185">Reference proteome</keyword>
<name>A0ABV7R024_9PSEU</name>
<accession>A0ABV7R024</accession>
<comment type="caution">
    <text evidence="2">The sequence shown here is derived from an EMBL/GenBank/DDBJ whole genome shotgun (WGS) entry which is preliminary data.</text>
</comment>
<feature type="transmembrane region" description="Helical" evidence="1">
    <location>
        <begin position="20"/>
        <end position="42"/>
    </location>
</feature>
<evidence type="ECO:0008006" key="4">
    <source>
        <dbReference type="Google" id="ProtNLM"/>
    </source>
</evidence>
<proteinExistence type="predicted"/>
<evidence type="ECO:0000313" key="3">
    <source>
        <dbReference type="Proteomes" id="UP001595764"/>
    </source>
</evidence>
<dbReference type="RefSeq" id="WP_377920060.1">
    <property type="nucleotide sequence ID" value="NZ_JBHSJT010000001.1"/>
</dbReference>
<keyword evidence="1" id="KW-0472">Membrane</keyword>
<organism evidence="2 3">
    <name type="scientific">Amycolatopsis halotolerans</name>
    <dbReference type="NCBI Taxonomy" id="330083"/>
    <lineage>
        <taxon>Bacteria</taxon>
        <taxon>Bacillati</taxon>
        <taxon>Actinomycetota</taxon>
        <taxon>Actinomycetes</taxon>
        <taxon>Pseudonocardiales</taxon>
        <taxon>Pseudonocardiaceae</taxon>
        <taxon>Amycolatopsis</taxon>
    </lineage>
</organism>
<keyword evidence="1" id="KW-1133">Transmembrane helix</keyword>
<dbReference type="Proteomes" id="UP001595764">
    <property type="component" value="Unassembled WGS sequence"/>
</dbReference>
<evidence type="ECO:0000313" key="2">
    <source>
        <dbReference type="EMBL" id="MFC3517487.1"/>
    </source>
</evidence>
<gene>
    <name evidence="2" type="ORF">ACFORO_45520</name>
</gene>